<dbReference type="EMBL" id="JUEU01000181">
    <property type="protein sequence ID" value="KOP57340.1"/>
    <property type="molecule type" value="Genomic_DNA"/>
</dbReference>
<keyword evidence="1" id="KW-0472">Membrane</keyword>
<evidence type="ECO:0000313" key="3">
    <source>
        <dbReference type="Proteomes" id="UP000037201"/>
    </source>
</evidence>
<evidence type="ECO:0000313" key="2">
    <source>
        <dbReference type="EMBL" id="KOP57340.1"/>
    </source>
</evidence>
<dbReference type="Proteomes" id="UP000037201">
    <property type="component" value="Unassembled WGS sequence"/>
</dbReference>
<gene>
    <name evidence="2" type="ORF">OX90_16345</name>
</gene>
<keyword evidence="1" id="KW-0812">Transmembrane</keyword>
<feature type="transmembrane region" description="Helical" evidence="1">
    <location>
        <begin position="28"/>
        <end position="50"/>
    </location>
</feature>
<reference evidence="2 3" key="1">
    <citation type="submission" date="2015-09" db="EMBL/GenBank/DDBJ databases">
        <title>Genome analysis of Pseudomonas syringae pv. porri LMG.</title>
        <authorList>
            <person name="Rombouts S."/>
        </authorList>
    </citation>
    <scope>NUCLEOTIDE SEQUENCE [LARGE SCALE GENOMIC DNA]</scope>
    <source>
        <strain evidence="2 3">LMG 28496</strain>
    </source>
</reference>
<evidence type="ECO:0000256" key="1">
    <source>
        <dbReference type="SAM" id="Phobius"/>
    </source>
</evidence>
<proteinExistence type="predicted"/>
<name>A0ABR5JM50_9PSED</name>
<keyword evidence="3" id="KW-1185">Reference proteome</keyword>
<keyword evidence="1" id="KW-1133">Transmembrane helix</keyword>
<sequence length="210" mass="23959">MKVAYVVLLTWGGVEVFCASLINEEVWAFLIFIIYISYVLGHLFMLRGYAWSSLSVRFHRKFLSAMQVLHYHGMSTTRSPQHSGTNLTVSTSCRKQALLLLCLHCLVVTPSCLPAEPVTEHLFFLAAVSISMCRILNSYTRTFAVLSSLPFGKFKSLRINNVERVYHMHYFFVRQAGGNCQYRFATRTSHCSSMWTRLPINPNIIGGYEV</sequence>
<accession>A0ABR5JM50</accession>
<protein>
    <submittedName>
        <fullName evidence="2">Uncharacterized protein</fullName>
    </submittedName>
</protein>
<organism evidence="2 3">
    <name type="scientific">Pseudomonas coronafaciens pv. porri</name>
    <dbReference type="NCBI Taxonomy" id="83964"/>
    <lineage>
        <taxon>Bacteria</taxon>
        <taxon>Pseudomonadati</taxon>
        <taxon>Pseudomonadota</taxon>
        <taxon>Gammaproteobacteria</taxon>
        <taxon>Pseudomonadales</taxon>
        <taxon>Pseudomonadaceae</taxon>
        <taxon>Pseudomonas</taxon>
        <taxon>Pseudomonas coronafaciens</taxon>
    </lineage>
</organism>
<comment type="caution">
    <text evidence="2">The sequence shown here is derived from an EMBL/GenBank/DDBJ whole genome shotgun (WGS) entry which is preliminary data.</text>
</comment>